<evidence type="ECO:0000313" key="3">
    <source>
        <dbReference type="Proteomes" id="UP000029381"/>
    </source>
</evidence>
<comment type="caution">
    <text evidence="2">The sequence shown here is derived from an EMBL/GenBank/DDBJ whole genome shotgun (WGS) entry which is preliminary data.</text>
</comment>
<accession>A0A091CDV1</accession>
<feature type="transmembrane region" description="Helical" evidence="1">
    <location>
        <begin position="6"/>
        <end position="27"/>
    </location>
</feature>
<protein>
    <submittedName>
        <fullName evidence="2">Uncharacterized protein</fullName>
    </submittedName>
</protein>
<evidence type="ECO:0000256" key="1">
    <source>
        <dbReference type="SAM" id="Phobius"/>
    </source>
</evidence>
<reference evidence="2 3" key="1">
    <citation type="submission" date="2014-08" db="EMBL/GenBank/DDBJ databases">
        <title>Genome sequence of Tetragenococcus muriaticus.</title>
        <authorList>
            <person name="Chuea-nongthon C."/>
            <person name="Rodtong S."/>
            <person name="Yongsawatdigul J."/>
            <person name="Steele J.L."/>
            <person name="Liu X.-y."/>
            <person name="Speers J."/>
            <person name="Glasner J.D."/>
            <person name="Neeno-Eckwall E.C."/>
        </authorList>
    </citation>
    <scope>NUCLEOTIDE SEQUENCE [LARGE SCALE GENOMIC DNA]</scope>
    <source>
        <strain evidence="2 3">3MR10-3</strain>
    </source>
</reference>
<proteinExistence type="predicted"/>
<organism evidence="2 3">
    <name type="scientific">Tetragenococcus muriaticus 3MR10-3</name>
    <dbReference type="NCBI Taxonomy" id="1302648"/>
    <lineage>
        <taxon>Bacteria</taxon>
        <taxon>Bacillati</taxon>
        <taxon>Bacillota</taxon>
        <taxon>Bacilli</taxon>
        <taxon>Lactobacillales</taxon>
        <taxon>Enterococcaceae</taxon>
        <taxon>Tetragenococcus</taxon>
    </lineage>
</organism>
<dbReference type="AlphaFoldDB" id="A0A091CDV1"/>
<evidence type="ECO:0000313" key="2">
    <source>
        <dbReference type="EMBL" id="KFN92473.1"/>
    </source>
</evidence>
<dbReference type="PATRIC" id="fig|1302648.3.peg.454"/>
<name>A0A091CDV1_9ENTE</name>
<keyword evidence="1" id="KW-1133">Transmembrane helix</keyword>
<keyword evidence="1" id="KW-0472">Membrane</keyword>
<keyword evidence="3" id="KW-1185">Reference proteome</keyword>
<dbReference type="Proteomes" id="UP000029381">
    <property type="component" value="Unassembled WGS sequence"/>
</dbReference>
<sequence>MNKKTLPYGGVFFDLDPMAFLLIYYWIKKWQSFIQLENNE</sequence>
<dbReference type="EMBL" id="JPVT01000048">
    <property type="protein sequence ID" value="KFN92473.1"/>
    <property type="molecule type" value="Genomic_DNA"/>
</dbReference>
<keyword evidence="1" id="KW-0812">Transmembrane</keyword>
<gene>
    <name evidence="2" type="ORF">TMU3MR103_0468</name>
</gene>